<organism evidence="1 2">
    <name type="scientific">Edaphobacter modestus</name>
    <dbReference type="NCBI Taxonomy" id="388466"/>
    <lineage>
        <taxon>Bacteria</taxon>
        <taxon>Pseudomonadati</taxon>
        <taxon>Acidobacteriota</taxon>
        <taxon>Terriglobia</taxon>
        <taxon>Terriglobales</taxon>
        <taxon>Acidobacteriaceae</taxon>
        <taxon>Edaphobacter</taxon>
    </lineage>
</organism>
<sequence length="67" mass="7899">MPNEPTLNDDDGVKMHKPNEQRVADAAAKLPSHEAAELMRKWQLFRALYPNEQLERMFAEHKRQRRG</sequence>
<evidence type="ECO:0000313" key="1">
    <source>
        <dbReference type="EMBL" id="RZU38887.1"/>
    </source>
</evidence>
<comment type="caution">
    <text evidence="1">The sequence shown here is derived from an EMBL/GenBank/DDBJ whole genome shotgun (WGS) entry which is preliminary data.</text>
</comment>
<reference evidence="1 2" key="1">
    <citation type="submission" date="2019-02" db="EMBL/GenBank/DDBJ databases">
        <title>Genomic Encyclopedia of Archaeal and Bacterial Type Strains, Phase II (KMG-II): from individual species to whole genera.</title>
        <authorList>
            <person name="Goeker M."/>
        </authorList>
    </citation>
    <scope>NUCLEOTIDE SEQUENCE [LARGE SCALE GENOMIC DNA]</scope>
    <source>
        <strain evidence="1 2">DSM 18101</strain>
    </source>
</reference>
<protein>
    <submittedName>
        <fullName evidence="1">Uncharacterized protein</fullName>
    </submittedName>
</protein>
<accession>A0A4Q7YMS6</accession>
<keyword evidence="2" id="KW-1185">Reference proteome</keyword>
<dbReference type="Proteomes" id="UP000292958">
    <property type="component" value="Unassembled WGS sequence"/>
</dbReference>
<proteinExistence type="predicted"/>
<dbReference type="EMBL" id="SHKW01000001">
    <property type="protein sequence ID" value="RZU38887.1"/>
    <property type="molecule type" value="Genomic_DNA"/>
</dbReference>
<evidence type="ECO:0000313" key="2">
    <source>
        <dbReference type="Proteomes" id="UP000292958"/>
    </source>
</evidence>
<dbReference type="AlphaFoldDB" id="A0A4Q7YMS6"/>
<gene>
    <name evidence="1" type="ORF">BDD14_0189</name>
</gene>
<name>A0A4Q7YMS6_9BACT</name>